<dbReference type="InterPro" id="IPR048465">
    <property type="entry name" value="Maestro-like_HEAT"/>
</dbReference>
<evidence type="ECO:0000259" key="3">
    <source>
        <dbReference type="Pfam" id="PF23210"/>
    </source>
</evidence>
<evidence type="ECO:0000313" key="5">
    <source>
        <dbReference type="Ensembl" id="ENSUAMP00000023696.1"/>
    </source>
</evidence>
<dbReference type="GeneTree" id="ENSGT00940000161231"/>
<dbReference type="PANTHER" id="PTHR23120:SF22">
    <property type="entry name" value="MAESTRO HEAT-LIKE REPEAT-CONTAINING PROTEIN FAMILY MEMBER 2B"/>
    <property type="match status" value="1"/>
</dbReference>
<sequence length="1127" mass="127867">FPQVLWPRILTFVVPAEYTGTLDYLFNIIRSLIMAEERKKNDAKESTALVISTGAVKLPSPQQLLARLLVISMLASLGKLCGAGAIGLLKILPEIIHPKLVDLWKTRFPELLQPLEGKNTSIALWETMLLQLLKESLWKISDIAWTIQLSRDFKEQMGSYSDTSLEKKFLWKALGTTLASCQDINFVSSQIKEFLIAPNQLGDQRQGITSILGYCAESHLDTVLKVLKTFQDREKFFVNRCKGIFSGKKSLTKTDVMVIYGAVALHAPKGQLLTRLDQDIVSQVLFLYGQCSQVLGMSVMRKDMDLQMSFTRAITEIGIAVHDAEDQGFKFSYKEVLLGYMLDFIRDEPLDSLASPVRWKALIAIRYLSKLKPQLSLNDHLNILEENIRRLLPLPPVEKLKDEGETDKDKEHINFLYERSMDALGRLLRTMMWDNAKAEDCQEMFNLLRMWLVSQKDWERERAFQITAKVLTNDIEAPENFKIGSLLGLLAPHSCDTLPTIRQAAASSIIGLFCIKGEGKMRNPQMKRRHQICLSFGSFFPNVEEILMFLEETLDGLESLNHTCIQACGTWMIAVLKEQGAALEEQLLEILSMVYHHMPVLRQKEESFQFMLEAVSQIASFHMDAVVANLLQKPLPFDRDTKTLWKALAENIASSGKLLRALTDKLENELEDDLAGTEAISVACAMYEVVSTGTPITSLYPEVFTLLLKLVSCTLGQKMPTSSWSHRRRVMQQGERQQTADPCRLSTVTLKCVQTQAMKEGLARESDEGDNLWTLLSSPSAHHVGVCALARSMAVWQRGIILDIMEQLFSSLTSSSENYRITGTAFFSELVKEPVLWKHGNLREVLVLMDQSAWDSNATLRQMAIRGLGNTASGAPHKVKKHKQIILESIIRGLYHLARTEVVCESLKALKKILELLTDRDVSFYFKEIVLQTRTFFEDEQDDVRLTAIFLFENLASLTGRRWKIFFAEEIKKSMISFLLHLWDPNPKVGAACRDVLVICIPFLGLQELYGVLDHLLDGQDLPRARDFYRQFCVKLAKKNQEILWILHTHSFTFFSSSWETIRSAAVKLTDAVVLNLTNQYVQLLDKEQLTTRLQALRQDPCVSVQRAAEAALQTLLRRCKELSVLL</sequence>
<name>A0A452RW40_URSAM</name>
<keyword evidence="1" id="KW-0677">Repeat</keyword>
<reference evidence="6" key="1">
    <citation type="submission" date="2016-06" db="EMBL/GenBank/DDBJ databases">
        <title>De novo assembly and RNA-Seq shows season-dependent expression and editing in black bear kidneys.</title>
        <authorList>
            <person name="Korstanje R."/>
            <person name="Srivastava A."/>
            <person name="Sarsani V.K."/>
            <person name="Sheehan S.M."/>
            <person name="Seger R.L."/>
            <person name="Barter M.E."/>
            <person name="Lindqvist C."/>
            <person name="Brody L.C."/>
            <person name="Mullikin J.C."/>
        </authorList>
    </citation>
    <scope>NUCLEOTIDE SEQUENCE [LARGE SCALE GENOMIC DNA]</scope>
</reference>
<dbReference type="Pfam" id="PF23227">
    <property type="entry name" value="HEAT_MROH2B_C"/>
    <property type="match status" value="1"/>
</dbReference>
<dbReference type="InterPro" id="IPR055406">
    <property type="entry name" value="HEAT_Maestro"/>
</dbReference>
<dbReference type="Proteomes" id="UP000291022">
    <property type="component" value="Unassembled WGS sequence"/>
</dbReference>
<dbReference type="Pfam" id="PF21047">
    <property type="entry name" value="HEAT_Maestro"/>
    <property type="match status" value="1"/>
</dbReference>
<evidence type="ECO:0000313" key="6">
    <source>
        <dbReference type="Proteomes" id="UP000291022"/>
    </source>
</evidence>
<dbReference type="SUPFAM" id="SSF48371">
    <property type="entry name" value="ARM repeat"/>
    <property type="match status" value="1"/>
</dbReference>
<protein>
    <submittedName>
        <fullName evidence="5">Maestro heat like repeat family member 2B</fullName>
    </submittedName>
</protein>
<proteinExistence type="predicted"/>
<dbReference type="InterPro" id="IPR016024">
    <property type="entry name" value="ARM-type_fold"/>
</dbReference>
<dbReference type="Gene3D" id="1.25.10.10">
    <property type="entry name" value="Leucine-rich Repeat Variant"/>
    <property type="match status" value="1"/>
</dbReference>
<feature type="domain" description="MROH2B-like HEAT-repeats" evidence="3">
    <location>
        <begin position="2"/>
        <end position="434"/>
    </location>
</feature>
<evidence type="ECO:0000259" key="4">
    <source>
        <dbReference type="Pfam" id="PF23227"/>
    </source>
</evidence>
<dbReference type="OMA" id="HREDFCE"/>
<feature type="domain" description="Maestro-like HEAT-repeats" evidence="2">
    <location>
        <begin position="458"/>
        <end position="658"/>
    </location>
</feature>
<dbReference type="AlphaFoldDB" id="A0A452RW40"/>
<reference evidence="5" key="2">
    <citation type="submission" date="2025-08" db="UniProtKB">
        <authorList>
            <consortium name="Ensembl"/>
        </authorList>
    </citation>
    <scope>IDENTIFICATION</scope>
</reference>
<dbReference type="InterPro" id="IPR045206">
    <property type="entry name" value="Maestro_heat-like_prot"/>
</dbReference>
<dbReference type="Ensembl" id="ENSUAMT00000026466.1">
    <property type="protein sequence ID" value="ENSUAMP00000023696.1"/>
    <property type="gene ID" value="ENSUAMG00000018564.1"/>
</dbReference>
<dbReference type="InterPro" id="IPR055408">
    <property type="entry name" value="HEAT_MROH2B-like"/>
</dbReference>
<accession>A0A452RW40</accession>
<gene>
    <name evidence="5" type="primary">MROH2B</name>
</gene>
<dbReference type="PANTHER" id="PTHR23120">
    <property type="entry name" value="MAESTRO-RELATED HEAT DOMAIN-CONTAINING"/>
    <property type="match status" value="1"/>
</dbReference>
<evidence type="ECO:0000256" key="1">
    <source>
        <dbReference type="ARBA" id="ARBA00022737"/>
    </source>
</evidence>
<dbReference type="GO" id="GO:0001669">
    <property type="term" value="C:acrosomal vesicle"/>
    <property type="evidence" value="ECO:0007669"/>
    <property type="project" value="TreeGrafter"/>
</dbReference>
<dbReference type="Pfam" id="PF23210">
    <property type="entry name" value="HEAT_Maestro_2"/>
    <property type="match status" value="1"/>
</dbReference>
<dbReference type="InterPro" id="IPR011989">
    <property type="entry name" value="ARM-like"/>
</dbReference>
<evidence type="ECO:0000259" key="2">
    <source>
        <dbReference type="Pfam" id="PF21047"/>
    </source>
</evidence>
<dbReference type="FunFam" id="1.25.10.10:FF:000841">
    <property type="entry name" value="Maestro heat like repeat family member 2B"/>
    <property type="match status" value="1"/>
</dbReference>
<feature type="domain" description="Maestro/Maestro-like HEAT-repeats" evidence="4">
    <location>
        <begin position="846"/>
        <end position="1116"/>
    </location>
</feature>
<keyword evidence="6" id="KW-1185">Reference proteome</keyword>
<reference evidence="5" key="3">
    <citation type="submission" date="2025-09" db="UniProtKB">
        <authorList>
            <consortium name="Ensembl"/>
        </authorList>
    </citation>
    <scope>IDENTIFICATION</scope>
</reference>
<organism evidence="5 6">
    <name type="scientific">Ursus americanus</name>
    <name type="common">American black bear</name>
    <name type="synonym">Euarctos americanus</name>
    <dbReference type="NCBI Taxonomy" id="9643"/>
    <lineage>
        <taxon>Eukaryota</taxon>
        <taxon>Metazoa</taxon>
        <taxon>Chordata</taxon>
        <taxon>Craniata</taxon>
        <taxon>Vertebrata</taxon>
        <taxon>Euteleostomi</taxon>
        <taxon>Mammalia</taxon>
        <taxon>Eutheria</taxon>
        <taxon>Laurasiatheria</taxon>
        <taxon>Carnivora</taxon>
        <taxon>Caniformia</taxon>
        <taxon>Ursidae</taxon>
        <taxon>Ursus</taxon>
    </lineage>
</organism>